<dbReference type="GO" id="GO:0009975">
    <property type="term" value="F:cyclase activity"/>
    <property type="evidence" value="ECO:0007669"/>
    <property type="project" value="TreeGrafter"/>
</dbReference>
<comment type="caution">
    <text evidence="3">The sequence shown here is derived from an EMBL/GenBank/DDBJ whole genome shotgun (WGS) entry which is preliminary data.</text>
</comment>
<dbReference type="GO" id="GO:0051762">
    <property type="term" value="P:sesquiterpene biosynthetic process"/>
    <property type="evidence" value="ECO:0007669"/>
    <property type="project" value="TreeGrafter"/>
</dbReference>
<evidence type="ECO:0000256" key="2">
    <source>
        <dbReference type="SAM" id="Phobius"/>
    </source>
</evidence>
<dbReference type="EMBL" id="BSYO01000025">
    <property type="protein sequence ID" value="GMH23144.1"/>
    <property type="molecule type" value="Genomic_DNA"/>
</dbReference>
<keyword evidence="2" id="KW-0812">Transmembrane</keyword>
<proteinExistence type="predicted"/>
<feature type="transmembrane region" description="Helical" evidence="2">
    <location>
        <begin position="311"/>
        <end position="333"/>
    </location>
</feature>
<evidence type="ECO:0000313" key="4">
    <source>
        <dbReference type="Proteomes" id="UP001279734"/>
    </source>
</evidence>
<keyword evidence="4" id="KW-1185">Reference proteome</keyword>
<feature type="transmembrane region" description="Helical" evidence="2">
    <location>
        <begin position="74"/>
        <end position="95"/>
    </location>
</feature>
<accession>A0AAD3Y0K2</accession>
<feature type="transmembrane region" description="Helical" evidence="2">
    <location>
        <begin position="286"/>
        <end position="305"/>
    </location>
</feature>
<dbReference type="InterPro" id="IPR021369">
    <property type="entry name" value="DUF2985"/>
</dbReference>
<dbReference type="PANTHER" id="PTHR31045:SF30">
    <property type="entry name" value="PLAC8 FAMILY PROTEIN"/>
    <property type="match status" value="1"/>
</dbReference>
<dbReference type="PANTHER" id="PTHR31045">
    <property type="entry name" value="PLAC8 FAMILY PROTEIN-RELATED"/>
    <property type="match status" value="1"/>
</dbReference>
<dbReference type="Pfam" id="PF04749">
    <property type="entry name" value="PLAC8"/>
    <property type="match status" value="1"/>
</dbReference>
<organism evidence="3 4">
    <name type="scientific">Nepenthes gracilis</name>
    <name type="common">Slender pitcher plant</name>
    <dbReference type="NCBI Taxonomy" id="150966"/>
    <lineage>
        <taxon>Eukaryota</taxon>
        <taxon>Viridiplantae</taxon>
        <taxon>Streptophyta</taxon>
        <taxon>Embryophyta</taxon>
        <taxon>Tracheophyta</taxon>
        <taxon>Spermatophyta</taxon>
        <taxon>Magnoliopsida</taxon>
        <taxon>eudicotyledons</taxon>
        <taxon>Gunneridae</taxon>
        <taxon>Pentapetalae</taxon>
        <taxon>Caryophyllales</taxon>
        <taxon>Nepenthaceae</taxon>
        <taxon>Nepenthes</taxon>
    </lineage>
</organism>
<feature type="region of interest" description="Disordered" evidence="1">
    <location>
        <begin position="1"/>
        <end position="22"/>
    </location>
</feature>
<protein>
    <recommendedName>
        <fullName evidence="5">PLAC8 family protein</fullName>
    </recommendedName>
</protein>
<sequence>MVSSFNGRESPAVAQEQGDETPLRKFNGNLQNFGQNLGYPSAQNPQISDRRDEVSASVSPSRMQKFKNWLKNPISLVAFAFTICIALLALISLLISKGVFNVIISNKSTRTLCKEAIYQTINALGTLICLYVHPNLFWNLVLLFRWKPSDIALMRRFYCKNATPKPHERAHIAVVVILYHLSCFAQYVTCGLSWGYKRSNRPGTPLTICVFVSIGSSVVARIHTHRGPLGKDVDNTEVVDNKPVWRGGLFDVGEDVNGACLSMFCMFCVFGWNMGRIRFGDKYCQGATFIIFCLAPFLVFNVAAININNHAVTVTFFVLSVLLSVLGLLYGGVWRIVMRRRFKLSGNNSCFGKPDVSDCLQWLCCSCCSLAQEVRTIDFYDIVIEEDGNGGIPHPRVENPPPMRGPDDGMKPPTISKIQRDVQNS</sequence>
<evidence type="ECO:0000313" key="3">
    <source>
        <dbReference type="EMBL" id="GMH23144.1"/>
    </source>
</evidence>
<dbReference type="AlphaFoldDB" id="A0AAD3Y0K2"/>
<dbReference type="NCBIfam" id="TIGR01571">
    <property type="entry name" value="A_thal_Cys_rich"/>
    <property type="match status" value="1"/>
</dbReference>
<evidence type="ECO:0000256" key="1">
    <source>
        <dbReference type="SAM" id="MobiDB-lite"/>
    </source>
</evidence>
<dbReference type="InterPro" id="IPR006461">
    <property type="entry name" value="PLAC_motif_containing"/>
</dbReference>
<reference evidence="3" key="1">
    <citation type="submission" date="2023-05" db="EMBL/GenBank/DDBJ databases">
        <title>Nepenthes gracilis genome sequencing.</title>
        <authorList>
            <person name="Fukushima K."/>
        </authorList>
    </citation>
    <scope>NUCLEOTIDE SEQUENCE</scope>
    <source>
        <strain evidence="3">SING2019-196</strain>
    </source>
</reference>
<dbReference type="Pfam" id="PF11204">
    <property type="entry name" value="DUF2985"/>
    <property type="match status" value="1"/>
</dbReference>
<feature type="transmembrane region" description="Helical" evidence="2">
    <location>
        <begin position="116"/>
        <end position="133"/>
    </location>
</feature>
<feature type="transmembrane region" description="Helical" evidence="2">
    <location>
        <begin position="170"/>
        <end position="194"/>
    </location>
</feature>
<keyword evidence="2" id="KW-1133">Transmembrane helix</keyword>
<dbReference type="Proteomes" id="UP001279734">
    <property type="component" value="Unassembled WGS sequence"/>
</dbReference>
<keyword evidence="2" id="KW-0472">Membrane</keyword>
<feature type="transmembrane region" description="Helical" evidence="2">
    <location>
        <begin position="206"/>
        <end position="224"/>
    </location>
</feature>
<name>A0AAD3Y0K2_NEPGR</name>
<feature type="region of interest" description="Disordered" evidence="1">
    <location>
        <begin position="391"/>
        <end position="425"/>
    </location>
</feature>
<evidence type="ECO:0008006" key="5">
    <source>
        <dbReference type="Google" id="ProtNLM"/>
    </source>
</evidence>
<gene>
    <name evidence="3" type="ORF">Nepgr_024987</name>
</gene>
<feature type="transmembrane region" description="Helical" evidence="2">
    <location>
        <begin position="256"/>
        <end position="274"/>
    </location>
</feature>